<organism evidence="1 2">
    <name type="scientific">Acinetobacter cumulans</name>
    <dbReference type="NCBI Taxonomy" id="2136182"/>
    <lineage>
        <taxon>Bacteria</taxon>
        <taxon>Pseudomonadati</taxon>
        <taxon>Pseudomonadota</taxon>
        <taxon>Gammaproteobacteria</taxon>
        <taxon>Moraxellales</taxon>
        <taxon>Moraxellaceae</taxon>
        <taxon>Acinetobacter</taxon>
    </lineage>
</organism>
<comment type="caution">
    <text evidence="1">The sequence shown here is derived from an EMBL/GenBank/DDBJ whole genome shotgun (WGS) entry which is preliminary data.</text>
</comment>
<name>A0ABX9U4F9_9GAMM</name>
<dbReference type="Proteomes" id="UP000273105">
    <property type="component" value="Unassembled WGS sequence"/>
</dbReference>
<keyword evidence="2" id="KW-1185">Reference proteome</keyword>
<dbReference type="EMBL" id="RCHE01000027">
    <property type="protein sequence ID" value="RLL42960.1"/>
    <property type="molecule type" value="Genomic_DNA"/>
</dbReference>
<reference evidence="1 2" key="1">
    <citation type="submission" date="2018-09" db="EMBL/GenBank/DDBJ databases">
        <title>The draft genome of Acinetobacter sp. strains.</title>
        <authorList>
            <person name="Qin J."/>
            <person name="Feng Y."/>
            <person name="Zong Z."/>
        </authorList>
    </citation>
    <scope>NUCLEOTIDE SEQUENCE [LARGE SCALE GENOMIC DNA]</scope>
    <source>
        <strain evidence="1 2">WCHAc060001</strain>
    </source>
</reference>
<gene>
    <name evidence="1" type="ORF">D9K79_11375</name>
</gene>
<proteinExistence type="predicted"/>
<sequence length="307" mass="35253">MGNIMNFKKFEEKFTTNSTAIELIQASWSQVRFTPDLVTNEQLAVGVLINHDDIIHTKFIEDFSRIECAYGADVVGYIKSCIGLFEDFLHCNYEDSFSSQLILEKRGFIQGESIDELLDELLVRAVPLSLPHHNKNSFRKQFHTVKTVKFHSDVKSYIKNKMGEIYKEIFTGNETVLVGDPSIGYRRLPVAINIEQDNKIGDLLSTVYATPDTIEINCLKTLENLRAVKKYTCKDSEFKLFMLSPDELNMDLLSRADKNKRKEIIGNFKWSLRSEGIGLIEEHSVDRASEQLIEWSGIDKQKKLEEI</sequence>
<accession>A0ABX9U4F9</accession>
<evidence type="ECO:0000313" key="1">
    <source>
        <dbReference type="EMBL" id="RLL42960.1"/>
    </source>
</evidence>
<evidence type="ECO:0000313" key="2">
    <source>
        <dbReference type="Proteomes" id="UP000273105"/>
    </source>
</evidence>
<evidence type="ECO:0008006" key="3">
    <source>
        <dbReference type="Google" id="ProtNLM"/>
    </source>
</evidence>
<protein>
    <recommendedName>
        <fullName evidence="3">DUF3037 domain-containing protein</fullName>
    </recommendedName>
</protein>